<dbReference type="Gene3D" id="1.10.10.10">
    <property type="entry name" value="Winged helix-like DNA-binding domain superfamily/Winged helix DNA-binding domain"/>
    <property type="match status" value="1"/>
</dbReference>
<accession>A0A939PGD5</accession>
<dbReference type="Proteomes" id="UP000669179">
    <property type="component" value="Unassembled WGS sequence"/>
</dbReference>
<evidence type="ECO:0000313" key="4">
    <source>
        <dbReference type="EMBL" id="MBO2451783.1"/>
    </source>
</evidence>
<evidence type="ECO:0000256" key="1">
    <source>
        <dbReference type="SAM" id="MobiDB-lite"/>
    </source>
</evidence>
<reference evidence="4" key="1">
    <citation type="submission" date="2021-03" db="EMBL/GenBank/DDBJ databases">
        <authorList>
            <person name="Kanchanasin P."/>
            <person name="Saeng-In P."/>
            <person name="Phongsopitanun W."/>
            <person name="Yuki M."/>
            <person name="Kudo T."/>
            <person name="Ohkuma M."/>
            <person name="Tanasupawat S."/>
        </authorList>
    </citation>
    <scope>NUCLEOTIDE SEQUENCE</scope>
    <source>
        <strain evidence="4">GKU 128</strain>
    </source>
</reference>
<dbReference type="Pfam" id="PF03551">
    <property type="entry name" value="PadR"/>
    <property type="match status" value="1"/>
</dbReference>
<comment type="caution">
    <text evidence="4">The sequence shown here is derived from an EMBL/GenBank/DDBJ whole genome shotgun (WGS) entry which is preliminary data.</text>
</comment>
<dbReference type="RefSeq" id="WP_208259685.1">
    <property type="nucleotide sequence ID" value="NZ_JAGEOJ010000014.1"/>
</dbReference>
<sequence>MPPTADPADARDTRDTRGARADATADAAASPAEDDVSAGVDATAAGVDVASAGVDVASAGADATAAGVDATAAGVDVASAGADTSGAPARLPATAWAVLGILSFGKELTGYEVRQWAEHSLRFFYWSPAMSQIYSELKRLEQVGYATSRTTTGEDTRTKRVYGITGAGRAALTRWMQETPVEPPVLKHGAALRVWLGHLGTPERLREIVAQHRDNAQRLHDEAEYSRRAAAEVPGWAYPELVARWATRYYEAERDLAEQMLADLDELAGPPPGP</sequence>
<proteinExistence type="predicted"/>
<dbReference type="SUPFAM" id="SSF46785">
    <property type="entry name" value="Winged helix' DNA-binding domain"/>
    <property type="match status" value="1"/>
</dbReference>
<evidence type="ECO:0000259" key="2">
    <source>
        <dbReference type="Pfam" id="PF03551"/>
    </source>
</evidence>
<feature type="domain" description="Transcription regulator PadR C-terminal" evidence="3">
    <location>
        <begin position="190"/>
        <end position="264"/>
    </location>
</feature>
<dbReference type="InterPro" id="IPR036388">
    <property type="entry name" value="WH-like_DNA-bd_sf"/>
</dbReference>
<dbReference type="PANTHER" id="PTHR43252">
    <property type="entry name" value="TRANSCRIPTIONAL REGULATOR YQJI"/>
    <property type="match status" value="1"/>
</dbReference>
<dbReference type="PANTHER" id="PTHR43252:SF6">
    <property type="entry name" value="NEGATIVE TRANSCRIPTION REGULATOR PADR"/>
    <property type="match status" value="1"/>
</dbReference>
<feature type="region of interest" description="Disordered" evidence="1">
    <location>
        <begin position="1"/>
        <end position="38"/>
    </location>
</feature>
<gene>
    <name evidence="4" type="ORF">J4573_32175</name>
</gene>
<protein>
    <submittedName>
        <fullName evidence="4">Helix-turn-helix transcriptional regulator</fullName>
    </submittedName>
</protein>
<evidence type="ECO:0000313" key="5">
    <source>
        <dbReference type="Proteomes" id="UP000669179"/>
    </source>
</evidence>
<dbReference type="InterPro" id="IPR018309">
    <property type="entry name" value="Tscrpt_reg_PadR_C"/>
</dbReference>
<feature type="domain" description="Transcription regulator PadR N-terminal" evidence="2">
    <location>
        <begin position="98"/>
        <end position="173"/>
    </location>
</feature>
<name>A0A939PGD5_9ACTN</name>
<dbReference type="Pfam" id="PF10400">
    <property type="entry name" value="Vir_act_alpha_C"/>
    <property type="match status" value="1"/>
</dbReference>
<dbReference type="AlphaFoldDB" id="A0A939PGD5"/>
<evidence type="ECO:0000259" key="3">
    <source>
        <dbReference type="Pfam" id="PF10400"/>
    </source>
</evidence>
<organism evidence="4 5">
    <name type="scientific">Actinomadura barringtoniae</name>
    <dbReference type="NCBI Taxonomy" id="1427535"/>
    <lineage>
        <taxon>Bacteria</taxon>
        <taxon>Bacillati</taxon>
        <taxon>Actinomycetota</taxon>
        <taxon>Actinomycetes</taxon>
        <taxon>Streptosporangiales</taxon>
        <taxon>Thermomonosporaceae</taxon>
        <taxon>Actinomadura</taxon>
    </lineage>
</organism>
<keyword evidence="5" id="KW-1185">Reference proteome</keyword>
<dbReference type="EMBL" id="JAGEOJ010000014">
    <property type="protein sequence ID" value="MBO2451783.1"/>
    <property type="molecule type" value="Genomic_DNA"/>
</dbReference>
<dbReference type="InterPro" id="IPR036390">
    <property type="entry name" value="WH_DNA-bd_sf"/>
</dbReference>
<feature type="compositionally biased region" description="Low complexity" evidence="1">
    <location>
        <begin position="21"/>
        <end position="38"/>
    </location>
</feature>
<feature type="compositionally biased region" description="Basic and acidic residues" evidence="1">
    <location>
        <begin position="8"/>
        <end position="20"/>
    </location>
</feature>
<dbReference type="InterPro" id="IPR005149">
    <property type="entry name" value="Tscrpt_reg_PadR_N"/>
</dbReference>